<evidence type="ECO:0000313" key="1">
    <source>
        <dbReference type="EMBL" id="SMP36261.1"/>
    </source>
</evidence>
<gene>
    <name evidence="1" type="ORF">SAMN06265367_1136</name>
</gene>
<proteinExistence type="predicted"/>
<sequence length="47" mass="5808">MVIVLKRFVRIEKWKLLKIRYVPRITGRDVFFSLRIQMTFNRLIVTL</sequence>
<accession>A0ABY1PKK4</accession>
<name>A0ABY1PKK4_9BACT</name>
<evidence type="ECO:0000313" key="2">
    <source>
        <dbReference type="Proteomes" id="UP001157915"/>
    </source>
</evidence>
<dbReference type="EMBL" id="FXUA01000013">
    <property type="protein sequence ID" value="SMP36261.1"/>
    <property type="molecule type" value="Genomic_DNA"/>
</dbReference>
<reference evidence="1 2" key="1">
    <citation type="submission" date="2017-05" db="EMBL/GenBank/DDBJ databases">
        <authorList>
            <person name="Varghese N."/>
            <person name="Submissions S."/>
        </authorList>
    </citation>
    <scope>NUCLEOTIDE SEQUENCE [LARGE SCALE GENOMIC DNA]</scope>
    <source>
        <strain evidence="1 2">DSM 15360</strain>
    </source>
</reference>
<protein>
    <submittedName>
        <fullName evidence="1">Uncharacterized protein</fullName>
    </submittedName>
</protein>
<organism evidence="1 2">
    <name type="scientific">Algoriphagus winogradskyi</name>
    <dbReference type="NCBI Taxonomy" id="237017"/>
    <lineage>
        <taxon>Bacteria</taxon>
        <taxon>Pseudomonadati</taxon>
        <taxon>Bacteroidota</taxon>
        <taxon>Cytophagia</taxon>
        <taxon>Cytophagales</taxon>
        <taxon>Cyclobacteriaceae</taxon>
        <taxon>Algoriphagus</taxon>
    </lineage>
</organism>
<keyword evidence="2" id="KW-1185">Reference proteome</keyword>
<dbReference type="Proteomes" id="UP001157915">
    <property type="component" value="Unassembled WGS sequence"/>
</dbReference>
<comment type="caution">
    <text evidence="1">The sequence shown here is derived from an EMBL/GenBank/DDBJ whole genome shotgun (WGS) entry which is preliminary data.</text>
</comment>